<gene>
    <name evidence="2" type="ORF">LT85_3815</name>
</gene>
<dbReference type="AlphaFoldDB" id="A0A0A1FDZ1"/>
<dbReference type="GO" id="GO:0007165">
    <property type="term" value="P:signal transduction"/>
    <property type="evidence" value="ECO:0007669"/>
    <property type="project" value="InterPro"/>
</dbReference>
<proteinExistence type="predicted"/>
<name>A0A0A1FDZ1_9BURK</name>
<reference evidence="3" key="1">
    <citation type="journal article" date="2014" name="Soil Biol. Biochem.">
        <title>Structure and function of bacterial communities in ageing soils: Insights from the Mendocino ecological staircase.</title>
        <authorList>
            <person name="Uroz S."/>
            <person name="Tech J.J."/>
            <person name="Sawaya N.A."/>
            <person name="Frey-Klett P."/>
            <person name="Leveau J.H.J."/>
        </authorList>
    </citation>
    <scope>NUCLEOTIDE SEQUENCE [LARGE SCALE GENOMIC DNA]</scope>
    <source>
        <strain evidence="3">Cal35</strain>
    </source>
</reference>
<dbReference type="EMBL" id="CP009962">
    <property type="protein sequence ID" value="AIY42973.1"/>
    <property type="molecule type" value="Genomic_DNA"/>
</dbReference>
<dbReference type="SUPFAM" id="SSF52200">
    <property type="entry name" value="Toll/Interleukin receptor TIR domain"/>
    <property type="match status" value="1"/>
</dbReference>
<dbReference type="HOGENOM" id="CLU_808223_0_0_4"/>
<dbReference type="Gene3D" id="3.40.50.10140">
    <property type="entry name" value="Toll/interleukin-1 receptor homology (TIR) domain"/>
    <property type="match status" value="1"/>
</dbReference>
<protein>
    <recommendedName>
        <fullName evidence="1">TIR domain-containing protein</fullName>
    </recommendedName>
</protein>
<dbReference type="InterPro" id="IPR000157">
    <property type="entry name" value="TIR_dom"/>
</dbReference>
<evidence type="ECO:0000313" key="2">
    <source>
        <dbReference type="EMBL" id="AIY42973.1"/>
    </source>
</evidence>
<dbReference type="Proteomes" id="UP000030302">
    <property type="component" value="Chromosome"/>
</dbReference>
<organism evidence="2 3">
    <name type="scientific">Collimonas arenae</name>
    <dbReference type="NCBI Taxonomy" id="279058"/>
    <lineage>
        <taxon>Bacteria</taxon>
        <taxon>Pseudomonadati</taxon>
        <taxon>Pseudomonadota</taxon>
        <taxon>Betaproteobacteria</taxon>
        <taxon>Burkholderiales</taxon>
        <taxon>Oxalobacteraceae</taxon>
        <taxon>Collimonas</taxon>
    </lineage>
</organism>
<evidence type="ECO:0000313" key="3">
    <source>
        <dbReference type="Proteomes" id="UP000030302"/>
    </source>
</evidence>
<keyword evidence="3" id="KW-1185">Reference proteome</keyword>
<accession>A0A0A1FDZ1</accession>
<dbReference type="InterPro" id="IPR035897">
    <property type="entry name" value="Toll_tir_struct_dom_sf"/>
</dbReference>
<dbReference type="RefSeq" id="WP_052135310.1">
    <property type="nucleotide sequence ID" value="NZ_CP009962.1"/>
</dbReference>
<dbReference type="Pfam" id="PF13676">
    <property type="entry name" value="TIR_2"/>
    <property type="match status" value="1"/>
</dbReference>
<sequence length="364" mass="41137">MQKPTIFFSHSSRDKNYISALRRKVLKATSKTIEIFQSSDGESIPFGNNWVHKIEENLDKAKIMLVFVSPQSVNSNWIHFESGFAYAKGVKVIPIGIKSIDVGKLSPPINLLQGFNIVSEAGMNNIVTIINREFNCDFAEDFTSEDHDELSLHDETIASLVPSFIDYFQFTFASKIAVTESEPVCIVEEPLKAVEKCFEQLGIEFNYATKEKIQCAGITLLLHPERNGTQPPSPGSIELKMDPYHFSNCAGIIKGLCTALYRDKTLAKFWCDVFFQEPIQLETTDFKVSSRLHQVGLSMSKSYPNHYKFESVDFSLLDQSSFFRKHSAAPPEKFLHVIFDSDNLPSNQILKLISVLQEARVICK</sequence>
<evidence type="ECO:0000259" key="1">
    <source>
        <dbReference type="Pfam" id="PF13676"/>
    </source>
</evidence>
<feature type="domain" description="TIR" evidence="1">
    <location>
        <begin position="6"/>
        <end position="99"/>
    </location>
</feature>
<dbReference type="KEGG" id="care:LT85_3815"/>
<dbReference type="STRING" id="279058.LT85_3815"/>
<dbReference type="OrthoDB" id="7055795at2"/>